<dbReference type="OrthoDB" id="9787435at2"/>
<dbReference type="GO" id="GO:0003730">
    <property type="term" value="F:mRNA 3'-UTR binding"/>
    <property type="evidence" value="ECO:0007669"/>
    <property type="project" value="TreeGrafter"/>
</dbReference>
<dbReference type="EMBL" id="CABFVA020000002">
    <property type="protein sequence ID" value="VVM04423.1"/>
    <property type="molecule type" value="Genomic_DNA"/>
</dbReference>
<dbReference type="EC" id="1.6.5.5" evidence="3"/>
<dbReference type="Proteomes" id="UP000334923">
    <property type="component" value="Unassembled WGS sequence"/>
</dbReference>
<dbReference type="Gene3D" id="3.40.50.720">
    <property type="entry name" value="NAD(P)-binding Rossmann-like Domain"/>
    <property type="match status" value="1"/>
</dbReference>
<proteinExistence type="predicted"/>
<dbReference type="CDD" id="cd08253">
    <property type="entry name" value="zeta_crystallin"/>
    <property type="match status" value="1"/>
</dbReference>
<dbReference type="GO" id="GO:0070402">
    <property type="term" value="F:NADPH binding"/>
    <property type="evidence" value="ECO:0007669"/>
    <property type="project" value="TreeGrafter"/>
</dbReference>
<keyword evidence="4" id="KW-1185">Reference proteome</keyword>
<dbReference type="Gene3D" id="3.90.180.10">
    <property type="entry name" value="Medium-chain alcohol dehydrogenases, catalytic domain"/>
    <property type="match status" value="1"/>
</dbReference>
<dbReference type="SUPFAM" id="SSF51735">
    <property type="entry name" value="NAD(P)-binding Rossmann-fold domains"/>
    <property type="match status" value="1"/>
</dbReference>
<dbReference type="PANTHER" id="PTHR44154:SF1">
    <property type="entry name" value="QUINONE OXIDOREDUCTASE"/>
    <property type="match status" value="1"/>
</dbReference>
<dbReference type="InterPro" id="IPR013149">
    <property type="entry name" value="ADH-like_C"/>
</dbReference>
<dbReference type="InterPro" id="IPR051603">
    <property type="entry name" value="Zinc-ADH_QOR/CCCR"/>
</dbReference>
<name>A0A5E6MEE1_9BACT</name>
<dbReference type="InterPro" id="IPR013154">
    <property type="entry name" value="ADH-like_N"/>
</dbReference>
<evidence type="ECO:0000313" key="3">
    <source>
        <dbReference type="EMBL" id="VVM04423.1"/>
    </source>
</evidence>
<dbReference type="PANTHER" id="PTHR44154">
    <property type="entry name" value="QUINONE OXIDOREDUCTASE"/>
    <property type="match status" value="1"/>
</dbReference>
<dbReference type="Pfam" id="PF08240">
    <property type="entry name" value="ADH_N"/>
    <property type="match status" value="1"/>
</dbReference>
<organism evidence="3 4">
    <name type="scientific">Methylacidimicrobium tartarophylax</name>
    <dbReference type="NCBI Taxonomy" id="1041768"/>
    <lineage>
        <taxon>Bacteria</taxon>
        <taxon>Pseudomonadati</taxon>
        <taxon>Verrucomicrobiota</taxon>
        <taxon>Methylacidimicrobium</taxon>
    </lineage>
</organism>
<accession>A0A5E6MEE1</accession>
<evidence type="ECO:0000259" key="2">
    <source>
        <dbReference type="SMART" id="SM00829"/>
    </source>
</evidence>
<dbReference type="SUPFAM" id="SSF50129">
    <property type="entry name" value="GroES-like"/>
    <property type="match status" value="1"/>
</dbReference>
<evidence type="ECO:0000313" key="4">
    <source>
        <dbReference type="Proteomes" id="UP000334923"/>
    </source>
</evidence>
<evidence type="ECO:0000256" key="1">
    <source>
        <dbReference type="ARBA" id="ARBA00022857"/>
    </source>
</evidence>
<gene>
    <name evidence="3" type="primary">qorA</name>
    <name evidence="3" type="ORF">MAMT_00086</name>
</gene>
<dbReference type="InterPro" id="IPR011032">
    <property type="entry name" value="GroES-like_sf"/>
</dbReference>
<reference evidence="3 4" key="1">
    <citation type="submission" date="2019-09" db="EMBL/GenBank/DDBJ databases">
        <authorList>
            <person name="Cremers G."/>
        </authorList>
    </citation>
    <scope>NUCLEOTIDE SEQUENCE [LARGE SCALE GENOMIC DNA]</scope>
    <source>
        <strain evidence="3">4A</strain>
    </source>
</reference>
<dbReference type="FunFam" id="3.40.50.720:FF:000244">
    <property type="entry name" value="quinone oxidoreductase"/>
    <property type="match status" value="1"/>
</dbReference>
<dbReference type="InterPro" id="IPR036291">
    <property type="entry name" value="NAD(P)-bd_dom_sf"/>
</dbReference>
<dbReference type="SMART" id="SM00829">
    <property type="entry name" value="PKS_ER"/>
    <property type="match status" value="1"/>
</dbReference>
<dbReference type="AlphaFoldDB" id="A0A5E6MEE1"/>
<feature type="domain" description="Enoyl reductase (ER)" evidence="2">
    <location>
        <begin position="10"/>
        <end position="318"/>
    </location>
</feature>
<dbReference type="GO" id="GO:0005829">
    <property type="term" value="C:cytosol"/>
    <property type="evidence" value="ECO:0007669"/>
    <property type="project" value="TreeGrafter"/>
</dbReference>
<dbReference type="InterPro" id="IPR020843">
    <property type="entry name" value="ER"/>
</dbReference>
<dbReference type="Pfam" id="PF00107">
    <property type="entry name" value="ADH_zinc_N"/>
    <property type="match status" value="1"/>
</dbReference>
<dbReference type="GO" id="GO:0003960">
    <property type="term" value="F:quinone reductase (NADPH) activity"/>
    <property type="evidence" value="ECO:0007669"/>
    <property type="project" value="UniProtKB-EC"/>
</dbReference>
<protein>
    <submittedName>
        <fullName evidence="3">Quinone oxidoreductase 1</fullName>
        <ecNumber evidence="3">1.6.5.5</ecNumber>
    </submittedName>
</protein>
<keyword evidence="1" id="KW-0521">NADP</keyword>
<keyword evidence="3" id="KW-0560">Oxidoreductase</keyword>
<sequence>MKTVRVYRFGEPEVMRVEEVPDPEPGPGELLVRVKAAGVNPLDTYIRSGRFGALPDLPYTPGQDAAGLVERVGEAVSHRKPGDRVYLGGSLTGTYAELALCEEKQTGLLPESVSFAQGAGIFIPYATAYRALFQKARALASEPVFIHGGSGAVGIAAIQWATAAGCRVAASAGSEEGRKLARELGAELVVDHHSETHGEEVRAWTKGEGVAVLLEMLANVHLGRDLDLLAVGGRAVVIGSRGSVEIDPRALLSREACVMGVSLFRASEKERTSLCAALEAGLENGTLRPVVREELPLEQAPLAHRRVLEPGALGKIVLIP</sequence>